<dbReference type="InterPro" id="IPR000792">
    <property type="entry name" value="Tscrpt_reg_LuxR_C"/>
</dbReference>
<comment type="caution">
    <text evidence="5">The sequence shown here is derived from an EMBL/GenBank/DDBJ whole genome shotgun (WGS) entry which is preliminary data.</text>
</comment>
<keyword evidence="6" id="KW-1185">Reference proteome</keyword>
<keyword evidence="2" id="KW-0238">DNA-binding</keyword>
<reference evidence="6" key="1">
    <citation type="journal article" date="2019" name="Int. J. Syst. Evol. Microbiol.">
        <title>The Global Catalogue of Microorganisms (GCM) 10K type strain sequencing project: providing services to taxonomists for standard genome sequencing and annotation.</title>
        <authorList>
            <consortium name="The Broad Institute Genomics Platform"/>
            <consortium name="The Broad Institute Genome Sequencing Center for Infectious Disease"/>
            <person name="Wu L."/>
            <person name="Ma J."/>
        </authorList>
    </citation>
    <scope>NUCLEOTIDE SEQUENCE [LARGE SCALE GENOMIC DNA]</scope>
    <source>
        <strain evidence="6">JCM 14919</strain>
    </source>
</reference>
<dbReference type="EMBL" id="BAAAOP010000005">
    <property type="protein sequence ID" value="GAA2187759.1"/>
    <property type="molecule type" value="Genomic_DNA"/>
</dbReference>
<dbReference type="Pfam" id="PF02518">
    <property type="entry name" value="HATPase_c"/>
    <property type="match status" value="1"/>
</dbReference>
<dbReference type="CDD" id="cd16917">
    <property type="entry name" value="HATPase_UhpB-NarQ-NarX-like"/>
    <property type="match status" value="1"/>
</dbReference>
<dbReference type="PANTHER" id="PTHR44688:SF16">
    <property type="entry name" value="DNA-BINDING TRANSCRIPTIONAL ACTIVATOR DEVR_DOSR"/>
    <property type="match status" value="1"/>
</dbReference>
<evidence type="ECO:0000259" key="4">
    <source>
        <dbReference type="PROSITE" id="PS50043"/>
    </source>
</evidence>
<organism evidence="5 6">
    <name type="scientific">Leucobacter alluvii</name>
    <dbReference type="NCBI Taxonomy" id="340321"/>
    <lineage>
        <taxon>Bacteria</taxon>
        <taxon>Bacillati</taxon>
        <taxon>Actinomycetota</taxon>
        <taxon>Actinomycetes</taxon>
        <taxon>Micrococcales</taxon>
        <taxon>Microbacteriaceae</taxon>
        <taxon>Leucobacter</taxon>
    </lineage>
</organism>
<name>A0ABP5MWF7_9MICO</name>
<dbReference type="PANTHER" id="PTHR44688">
    <property type="entry name" value="DNA-BINDING TRANSCRIPTIONAL ACTIVATOR DEVR_DOSR"/>
    <property type="match status" value="1"/>
</dbReference>
<evidence type="ECO:0000256" key="2">
    <source>
        <dbReference type="ARBA" id="ARBA00023125"/>
    </source>
</evidence>
<protein>
    <recommendedName>
        <fullName evidence="4">HTH luxR-type domain-containing protein</fullName>
    </recommendedName>
</protein>
<dbReference type="CDD" id="cd06170">
    <property type="entry name" value="LuxR_C_like"/>
    <property type="match status" value="1"/>
</dbReference>
<dbReference type="Pfam" id="PF00196">
    <property type="entry name" value="GerE"/>
    <property type="match status" value="1"/>
</dbReference>
<dbReference type="Gene3D" id="3.30.565.10">
    <property type="entry name" value="Histidine kinase-like ATPase, C-terminal domain"/>
    <property type="match status" value="1"/>
</dbReference>
<dbReference type="InterPro" id="IPR036890">
    <property type="entry name" value="HATPase_C_sf"/>
</dbReference>
<evidence type="ECO:0000256" key="3">
    <source>
        <dbReference type="ARBA" id="ARBA00023163"/>
    </source>
</evidence>
<dbReference type="SMART" id="SM00421">
    <property type="entry name" value="HTH_LUXR"/>
    <property type="match status" value="1"/>
</dbReference>
<keyword evidence="3" id="KW-0804">Transcription</keyword>
<gene>
    <name evidence="5" type="ORF">GCM10009786_14040</name>
</gene>
<evidence type="ECO:0000313" key="6">
    <source>
        <dbReference type="Proteomes" id="UP001501084"/>
    </source>
</evidence>
<dbReference type="InterPro" id="IPR016032">
    <property type="entry name" value="Sig_transdc_resp-reg_C-effctor"/>
</dbReference>
<dbReference type="SUPFAM" id="SSF55874">
    <property type="entry name" value="ATPase domain of HSP90 chaperone/DNA topoisomerase II/histidine kinase"/>
    <property type="match status" value="1"/>
</dbReference>
<feature type="domain" description="HTH luxR-type" evidence="4">
    <location>
        <begin position="101"/>
        <end position="166"/>
    </location>
</feature>
<proteinExistence type="predicted"/>
<sequence>MYRIVQEAFTNALRYSIGATRVEVGIDVAGSTLTVLVADDGLAAPQAGRAPSQGSGRGVLGIAERAATYGGSSAAGPCPGGGRQVHATLQTPHVHARFAAHADPLDQLSPRERDVFACITAGLSNSEIGEALHLSTATVKTHVNRIFAKLHLHDRVHAVILGYELRGRRAP</sequence>
<evidence type="ECO:0000313" key="5">
    <source>
        <dbReference type="EMBL" id="GAA2187759.1"/>
    </source>
</evidence>
<dbReference type="SUPFAM" id="SSF46894">
    <property type="entry name" value="C-terminal effector domain of the bipartite response regulators"/>
    <property type="match status" value="1"/>
</dbReference>
<dbReference type="PRINTS" id="PR00038">
    <property type="entry name" value="HTHLUXR"/>
</dbReference>
<accession>A0ABP5MWF7</accession>
<keyword evidence="1" id="KW-0805">Transcription regulation</keyword>
<dbReference type="Gene3D" id="1.10.10.10">
    <property type="entry name" value="Winged helix-like DNA-binding domain superfamily/Winged helix DNA-binding domain"/>
    <property type="match status" value="1"/>
</dbReference>
<dbReference type="RefSeq" id="WP_346057845.1">
    <property type="nucleotide sequence ID" value="NZ_BAAAOP010000005.1"/>
</dbReference>
<dbReference type="Proteomes" id="UP001501084">
    <property type="component" value="Unassembled WGS sequence"/>
</dbReference>
<evidence type="ECO:0000256" key="1">
    <source>
        <dbReference type="ARBA" id="ARBA00023015"/>
    </source>
</evidence>
<dbReference type="PROSITE" id="PS00622">
    <property type="entry name" value="HTH_LUXR_1"/>
    <property type="match status" value="1"/>
</dbReference>
<dbReference type="InterPro" id="IPR003594">
    <property type="entry name" value="HATPase_dom"/>
</dbReference>
<dbReference type="PROSITE" id="PS50043">
    <property type="entry name" value="HTH_LUXR_2"/>
    <property type="match status" value="1"/>
</dbReference>
<dbReference type="InterPro" id="IPR036388">
    <property type="entry name" value="WH-like_DNA-bd_sf"/>
</dbReference>